<dbReference type="PROSITE" id="PS51257">
    <property type="entry name" value="PROKAR_LIPOPROTEIN"/>
    <property type="match status" value="1"/>
</dbReference>
<dbReference type="InterPro" id="IPR046357">
    <property type="entry name" value="PPIase_dom_sf"/>
</dbReference>
<keyword evidence="7 11" id="KW-0472">Membrane</keyword>
<evidence type="ECO:0000259" key="13">
    <source>
        <dbReference type="PROSITE" id="PS50198"/>
    </source>
</evidence>
<feature type="signal peptide" evidence="12">
    <location>
        <begin position="1"/>
        <end position="20"/>
    </location>
</feature>
<keyword evidence="8 11" id="KW-0564">Palmitate</keyword>
<keyword evidence="9 11" id="KW-0413">Isomerase</keyword>
<dbReference type="InterPro" id="IPR027304">
    <property type="entry name" value="Trigger_fact/SurA_dom_sf"/>
</dbReference>
<evidence type="ECO:0000256" key="7">
    <source>
        <dbReference type="ARBA" id="ARBA00023136"/>
    </source>
</evidence>
<dbReference type="SUPFAM" id="SSF54534">
    <property type="entry name" value="FKBP-like"/>
    <property type="match status" value="1"/>
</dbReference>
<dbReference type="SUPFAM" id="SSF109998">
    <property type="entry name" value="Triger factor/SurA peptide-binding domain-like"/>
    <property type="match status" value="1"/>
</dbReference>
<dbReference type="EC" id="5.2.1.8" evidence="11"/>
<evidence type="ECO:0000256" key="4">
    <source>
        <dbReference type="ARBA" id="ARBA00022475"/>
    </source>
</evidence>
<dbReference type="NCBIfam" id="NF000809">
    <property type="entry name" value="PRK00059.1"/>
    <property type="match status" value="1"/>
</dbReference>
<keyword evidence="6 11" id="KW-0697">Rotamase</keyword>
<sequence length="339" mass="38552">MKNIKKLVAAAAICMFSVSAVGCKMIEKTPEAIAKTTVAKVGDKKITRGQLDKNFQVVLLGKQLQEKYGEKYAENAEAKEILKGQKMQILNQMTIEEALMQEAAKLKVIPKEEDLKKEIDKEIADFRKQQKIEDDKAYEEMLKNNGLTKETYREIMKRNIVIEKLHDEVVKSAKVEDKDVQDYYNKFKDKYPVKEDDSTKIHIAHILVPTEEEAKEIKAKLDKGGDFAKLAKEHGTDGTKDKGGDLGTVTVVNSGFDEDFMDGAMQLKDGEISAPVKTQFGYHIIKMIKREEKPVKPLAEIKEKIKNDLSNKKKNDLWSNKVKEVKDNAKIKIYENELV</sequence>
<dbReference type="Gene3D" id="3.10.50.40">
    <property type="match status" value="1"/>
</dbReference>
<accession>A0ABT4CSC6</accession>
<evidence type="ECO:0000256" key="1">
    <source>
        <dbReference type="ARBA" id="ARBA00000971"/>
    </source>
</evidence>
<dbReference type="InterPro" id="IPR050245">
    <property type="entry name" value="PrsA_foldase"/>
</dbReference>
<dbReference type="Pfam" id="PF13145">
    <property type="entry name" value="Rotamase_2"/>
    <property type="match status" value="1"/>
</dbReference>
<evidence type="ECO:0000256" key="8">
    <source>
        <dbReference type="ARBA" id="ARBA00023139"/>
    </source>
</evidence>
<keyword evidence="4 11" id="KW-1003">Cell membrane</keyword>
<evidence type="ECO:0000256" key="10">
    <source>
        <dbReference type="ARBA" id="ARBA00023288"/>
    </source>
</evidence>
<keyword evidence="15" id="KW-1185">Reference proteome</keyword>
<dbReference type="InterPro" id="IPR023059">
    <property type="entry name" value="Foldase_PrsA"/>
</dbReference>
<dbReference type="Gene3D" id="1.10.4030.10">
    <property type="entry name" value="Porin chaperone SurA, peptide-binding domain"/>
    <property type="match status" value="1"/>
</dbReference>
<reference evidence="14" key="1">
    <citation type="submission" date="2022-12" db="EMBL/GenBank/DDBJ databases">
        <authorList>
            <person name="Wang J."/>
        </authorList>
    </citation>
    <scope>NUCLEOTIDE SEQUENCE</scope>
    <source>
        <strain evidence="14">HY-42-06</strain>
    </source>
</reference>
<dbReference type="PANTHER" id="PTHR47245:SF1">
    <property type="entry name" value="FOLDASE PROTEIN PRSA"/>
    <property type="match status" value="1"/>
</dbReference>
<dbReference type="Pfam" id="PF13624">
    <property type="entry name" value="SurA_N_3"/>
    <property type="match status" value="1"/>
</dbReference>
<proteinExistence type="inferred from homology"/>
<gene>
    <name evidence="11" type="primary">prsA</name>
    <name evidence="14" type="ORF">OXH55_15150</name>
</gene>
<comment type="function">
    <text evidence="11">Plays a major role in protein secretion by helping the post-translocational extracellular folding of several secreted proteins.</text>
</comment>
<protein>
    <recommendedName>
        <fullName evidence="11">Foldase protein PrsA</fullName>
        <ecNumber evidence="11">5.2.1.8</ecNumber>
    </recommendedName>
</protein>
<feature type="chain" id="PRO_5046901388" description="Foldase protein PrsA" evidence="12">
    <location>
        <begin position="21"/>
        <end position="339"/>
    </location>
</feature>
<dbReference type="InterPro" id="IPR000297">
    <property type="entry name" value="PPIase_PpiC"/>
</dbReference>
<evidence type="ECO:0000313" key="14">
    <source>
        <dbReference type="EMBL" id="MCY6371972.1"/>
    </source>
</evidence>
<evidence type="ECO:0000313" key="15">
    <source>
        <dbReference type="Proteomes" id="UP001079657"/>
    </source>
</evidence>
<dbReference type="PANTHER" id="PTHR47245">
    <property type="entry name" value="PEPTIDYLPROLYL ISOMERASE"/>
    <property type="match status" value="1"/>
</dbReference>
<evidence type="ECO:0000256" key="12">
    <source>
        <dbReference type="SAM" id="SignalP"/>
    </source>
</evidence>
<comment type="subcellular location">
    <subcellularLocation>
        <location evidence="2 11">Cell membrane</location>
        <topology evidence="2 11">Lipid-anchor</topology>
    </subcellularLocation>
</comment>
<dbReference type="RefSeq" id="WP_268050883.1">
    <property type="nucleotide sequence ID" value="NZ_JAPQES010000006.1"/>
</dbReference>
<dbReference type="Proteomes" id="UP001079657">
    <property type="component" value="Unassembled WGS sequence"/>
</dbReference>
<evidence type="ECO:0000256" key="6">
    <source>
        <dbReference type="ARBA" id="ARBA00023110"/>
    </source>
</evidence>
<keyword evidence="5 11" id="KW-0732">Signal</keyword>
<comment type="similarity">
    <text evidence="3 11">Belongs to the PrsA family.</text>
</comment>
<comment type="caution">
    <text evidence="14">The sequence shown here is derived from an EMBL/GenBank/DDBJ whole genome shotgun (WGS) entry which is preliminary data.</text>
</comment>
<name>A0ABT4CSC6_9CLOT</name>
<keyword evidence="10 11" id="KW-0449">Lipoprotein</keyword>
<dbReference type="EMBL" id="JAPQES010000006">
    <property type="protein sequence ID" value="MCY6371972.1"/>
    <property type="molecule type" value="Genomic_DNA"/>
</dbReference>
<evidence type="ECO:0000256" key="5">
    <source>
        <dbReference type="ARBA" id="ARBA00022729"/>
    </source>
</evidence>
<evidence type="ECO:0000256" key="11">
    <source>
        <dbReference type="HAMAP-Rule" id="MF_01145"/>
    </source>
</evidence>
<organism evidence="14 15">
    <name type="scientific">Clostridium ganghwense</name>
    <dbReference type="NCBI Taxonomy" id="312089"/>
    <lineage>
        <taxon>Bacteria</taxon>
        <taxon>Bacillati</taxon>
        <taxon>Bacillota</taxon>
        <taxon>Clostridia</taxon>
        <taxon>Eubacteriales</taxon>
        <taxon>Clostridiaceae</taxon>
        <taxon>Clostridium</taxon>
    </lineage>
</organism>
<evidence type="ECO:0000256" key="9">
    <source>
        <dbReference type="ARBA" id="ARBA00023235"/>
    </source>
</evidence>
<comment type="catalytic activity">
    <reaction evidence="1 11">
        <text>[protein]-peptidylproline (omega=180) = [protein]-peptidylproline (omega=0)</text>
        <dbReference type="Rhea" id="RHEA:16237"/>
        <dbReference type="Rhea" id="RHEA-COMP:10747"/>
        <dbReference type="Rhea" id="RHEA-COMP:10748"/>
        <dbReference type="ChEBI" id="CHEBI:83833"/>
        <dbReference type="ChEBI" id="CHEBI:83834"/>
        <dbReference type="EC" id="5.2.1.8"/>
    </reaction>
</comment>
<dbReference type="HAMAP" id="MF_01145">
    <property type="entry name" value="Foldase_PrsA"/>
    <property type="match status" value="1"/>
</dbReference>
<dbReference type="GO" id="GO:0003755">
    <property type="term" value="F:peptidyl-prolyl cis-trans isomerase activity"/>
    <property type="evidence" value="ECO:0007669"/>
    <property type="project" value="UniProtKB-EC"/>
</dbReference>
<feature type="domain" description="PpiC" evidence="13">
    <location>
        <begin position="198"/>
        <end position="289"/>
    </location>
</feature>
<evidence type="ECO:0000256" key="2">
    <source>
        <dbReference type="ARBA" id="ARBA00004193"/>
    </source>
</evidence>
<evidence type="ECO:0000256" key="3">
    <source>
        <dbReference type="ARBA" id="ARBA00006071"/>
    </source>
</evidence>
<dbReference type="PROSITE" id="PS50198">
    <property type="entry name" value="PPIC_PPIASE_2"/>
    <property type="match status" value="1"/>
</dbReference>